<name>T1JL88_STRMM</name>
<feature type="compositionally biased region" description="Basic residues" evidence="1">
    <location>
        <begin position="1"/>
        <end position="13"/>
    </location>
</feature>
<reference evidence="2" key="2">
    <citation type="submission" date="2015-02" db="UniProtKB">
        <authorList>
            <consortium name="EnsemblMetazoa"/>
        </authorList>
    </citation>
    <scope>IDENTIFICATION</scope>
</reference>
<evidence type="ECO:0000256" key="1">
    <source>
        <dbReference type="SAM" id="MobiDB-lite"/>
    </source>
</evidence>
<dbReference type="EnsemblMetazoa" id="SMAR014618-RA">
    <property type="protein sequence ID" value="SMAR014618-PA"/>
    <property type="gene ID" value="SMAR014618"/>
</dbReference>
<evidence type="ECO:0000313" key="2">
    <source>
        <dbReference type="EnsemblMetazoa" id="SMAR014618-PA"/>
    </source>
</evidence>
<organism evidence="2 3">
    <name type="scientific">Strigamia maritima</name>
    <name type="common">European centipede</name>
    <name type="synonym">Geophilus maritimus</name>
    <dbReference type="NCBI Taxonomy" id="126957"/>
    <lineage>
        <taxon>Eukaryota</taxon>
        <taxon>Metazoa</taxon>
        <taxon>Ecdysozoa</taxon>
        <taxon>Arthropoda</taxon>
        <taxon>Myriapoda</taxon>
        <taxon>Chilopoda</taxon>
        <taxon>Pleurostigmophora</taxon>
        <taxon>Geophilomorpha</taxon>
        <taxon>Linotaeniidae</taxon>
        <taxon>Strigamia</taxon>
    </lineage>
</organism>
<dbReference type="AlphaFoldDB" id="T1JL88"/>
<protein>
    <submittedName>
        <fullName evidence="2">Uncharacterized protein</fullName>
    </submittedName>
</protein>
<dbReference type="Proteomes" id="UP000014500">
    <property type="component" value="Unassembled WGS sequence"/>
</dbReference>
<proteinExistence type="predicted"/>
<keyword evidence="3" id="KW-1185">Reference proteome</keyword>
<dbReference type="EMBL" id="JH432211">
    <property type="status" value="NOT_ANNOTATED_CDS"/>
    <property type="molecule type" value="Genomic_DNA"/>
</dbReference>
<dbReference type="HOGENOM" id="CLU_1490835_0_0_1"/>
<reference evidence="3" key="1">
    <citation type="submission" date="2011-05" db="EMBL/GenBank/DDBJ databases">
        <authorList>
            <person name="Richards S.R."/>
            <person name="Qu J."/>
            <person name="Jiang H."/>
            <person name="Jhangiani S.N."/>
            <person name="Agravi P."/>
            <person name="Goodspeed R."/>
            <person name="Gross S."/>
            <person name="Mandapat C."/>
            <person name="Jackson L."/>
            <person name="Mathew T."/>
            <person name="Pu L."/>
            <person name="Thornton R."/>
            <person name="Saada N."/>
            <person name="Wilczek-Boney K.B."/>
            <person name="Lee S."/>
            <person name="Kovar C."/>
            <person name="Wu Y."/>
            <person name="Scherer S.E."/>
            <person name="Worley K.C."/>
            <person name="Muzny D.M."/>
            <person name="Gibbs R."/>
        </authorList>
    </citation>
    <scope>NUCLEOTIDE SEQUENCE</scope>
    <source>
        <strain evidence="3">Brora</strain>
    </source>
</reference>
<sequence>MKTLSRKKKKKSRPSLEYERKQLKKKADKAKRKENEVFQRRQKLLADQVDKSQLEWVENERATRAETRAGIEENVGEFGEDSEQTELAARNRTGVLRLFGDDHQRLRVELFAFVLRPLRRRVYENETRMSSLLSSNHESTPSPSRILDSVFAGMVAMWSNELKSRRQHLVATRMKCRYHVI</sequence>
<feature type="region of interest" description="Disordered" evidence="1">
    <location>
        <begin position="1"/>
        <end position="35"/>
    </location>
</feature>
<evidence type="ECO:0000313" key="3">
    <source>
        <dbReference type="Proteomes" id="UP000014500"/>
    </source>
</evidence>
<accession>T1JL88</accession>